<feature type="non-terminal residue" evidence="1">
    <location>
        <position position="1"/>
    </location>
</feature>
<name>X1A8C9_9ZZZZ</name>
<organism evidence="1">
    <name type="scientific">marine sediment metagenome</name>
    <dbReference type="NCBI Taxonomy" id="412755"/>
    <lineage>
        <taxon>unclassified sequences</taxon>
        <taxon>metagenomes</taxon>
        <taxon>ecological metagenomes</taxon>
    </lineage>
</organism>
<comment type="caution">
    <text evidence="1">The sequence shown here is derived from an EMBL/GenBank/DDBJ whole genome shotgun (WGS) entry which is preliminary data.</text>
</comment>
<accession>X1A8C9</accession>
<protein>
    <submittedName>
        <fullName evidence="1">Uncharacterized protein</fullName>
    </submittedName>
</protein>
<proteinExistence type="predicted"/>
<sequence length="130" mass="15455">NLIGGVKRKRNSVMDFKVKVPKQFKKKWIGYVPDFSKADSSGRITFIRIGDGTVWQQIDRKLILEKDIEKVIPELWYRNLSNNEEFNLEDFQKDLKKNTKQSTEDGKLQFEFKPIKKNWVYFILSRCPIP</sequence>
<evidence type="ECO:0000313" key="1">
    <source>
        <dbReference type="EMBL" id="GAG78540.1"/>
    </source>
</evidence>
<reference evidence="1" key="1">
    <citation type="journal article" date="2014" name="Front. Microbiol.">
        <title>High frequency of phylogenetically diverse reductive dehalogenase-homologous genes in deep subseafloor sedimentary metagenomes.</title>
        <authorList>
            <person name="Kawai M."/>
            <person name="Futagami T."/>
            <person name="Toyoda A."/>
            <person name="Takaki Y."/>
            <person name="Nishi S."/>
            <person name="Hori S."/>
            <person name="Arai W."/>
            <person name="Tsubouchi T."/>
            <person name="Morono Y."/>
            <person name="Uchiyama I."/>
            <person name="Ito T."/>
            <person name="Fujiyama A."/>
            <person name="Inagaki F."/>
            <person name="Takami H."/>
        </authorList>
    </citation>
    <scope>NUCLEOTIDE SEQUENCE</scope>
    <source>
        <strain evidence="1">Expedition CK06-06</strain>
    </source>
</reference>
<dbReference type="EMBL" id="BART01018831">
    <property type="protein sequence ID" value="GAG78540.1"/>
    <property type="molecule type" value="Genomic_DNA"/>
</dbReference>
<gene>
    <name evidence="1" type="ORF">S01H4_35413</name>
</gene>
<dbReference type="AlphaFoldDB" id="X1A8C9"/>